<evidence type="ECO:0000256" key="1">
    <source>
        <dbReference type="PROSITE-ProRule" id="PRU00042"/>
    </source>
</evidence>
<dbReference type="InParanoid" id="E4XW72"/>
<feature type="region of interest" description="Disordered" evidence="2">
    <location>
        <begin position="376"/>
        <end position="406"/>
    </location>
</feature>
<dbReference type="Gene3D" id="3.30.160.60">
    <property type="entry name" value="Classic Zinc Finger"/>
    <property type="match status" value="1"/>
</dbReference>
<dbReference type="OrthoDB" id="5576026at2759"/>
<proteinExistence type="predicted"/>
<gene>
    <name evidence="4" type="ORF">GSOID_T00006885001</name>
</gene>
<reference evidence="4" key="1">
    <citation type="journal article" date="2010" name="Science">
        <title>Plasticity of animal genome architecture unmasked by rapid evolution of a pelagic tunicate.</title>
        <authorList>
            <person name="Denoeud F."/>
            <person name="Henriet S."/>
            <person name="Mungpakdee S."/>
            <person name="Aury J.M."/>
            <person name="Da Silva C."/>
            <person name="Brinkmann H."/>
            <person name="Mikhaleva J."/>
            <person name="Olsen L.C."/>
            <person name="Jubin C."/>
            <person name="Canestro C."/>
            <person name="Bouquet J.M."/>
            <person name="Danks G."/>
            <person name="Poulain J."/>
            <person name="Campsteijn C."/>
            <person name="Adamski M."/>
            <person name="Cross I."/>
            <person name="Yadetie F."/>
            <person name="Muffato M."/>
            <person name="Louis A."/>
            <person name="Butcher S."/>
            <person name="Tsagkogeorga G."/>
            <person name="Konrad A."/>
            <person name="Singh S."/>
            <person name="Jensen M.F."/>
            <person name="Cong E.H."/>
            <person name="Eikeseth-Otteraa H."/>
            <person name="Noel B."/>
            <person name="Anthouard V."/>
            <person name="Porcel B.M."/>
            <person name="Kachouri-Lafond R."/>
            <person name="Nishino A."/>
            <person name="Ugolini M."/>
            <person name="Chourrout P."/>
            <person name="Nishida H."/>
            <person name="Aasland R."/>
            <person name="Huzurbazar S."/>
            <person name="Westhof E."/>
            <person name="Delsuc F."/>
            <person name="Lehrach H."/>
            <person name="Reinhardt R."/>
            <person name="Weissenbach J."/>
            <person name="Roy S.W."/>
            <person name="Artiguenave F."/>
            <person name="Postlethwait J.H."/>
            <person name="Manak J.R."/>
            <person name="Thompson E.M."/>
            <person name="Jaillon O."/>
            <person name="Du Pasquier L."/>
            <person name="Boudinot P."/>
            <person name="Liberles D.A."/>
            <person name="Volff J.N."/>
            <person name="Philippe H."/>
            <person name="Lenhard B."/>
            <person name="Roest Crollius H."/>
            <person name="Wincker P."/>
            <person name="Chourrout D."/>
        </authorList>
    </citation>
    <scope>NUCLEOTIDE SEQUENCE [LARGE SCALE GENOMIC DNA]</scope>
</reference>
<dbReference type="PROSITE" id="PS50157">
    <property type="entry name" value="ZINC_FINGER_C2H2_2"/>
    <property type="match status" value="1"/>
</dbReference>
<keyword evidence="1" id="KW-0862">Zinc</keyword>
<dbReference type="SMART" id="SM00355">
    <property type="entry name" value="ZnF_C2H2"/>
    <property type="match status" value="2"/>
</dbReference>
<feature type="region of interest" description="Disordered" evidence="2">
    <location>
        <begin position="243"/>
        <end position="276"/>
    </location>
</feature>
<dbReference type="AlphaFoldDB" id="E4XW72"/>
<evidence type="ECO:0000256" key="2">
    <source>
        <dbReference type="SAM" id="MobiDB-lite"/>
    </source>
</evidence>
<feature type="compositionally biased region" description="Low complexity" evidence="2">
    <location>
        <begin position="248"/>
        <end position="267"/>
    </location>
</feature>
<keyword evidence="1" id="KW-0863">Zinc-finger</keyword>
<dbReference type="Proteomes" id="UP000001307">
    <property type="component" value="Unassembled WGS sequence"/>
</dbReference>
<sequence>MSAVCPKEVINTVAILLGLNAADFNLPAEDGTGSPPVFFACRSLTPGSALSCLQGLNANINVKNYHEQARYILIYTPFHYLLSEDSKCNDLEELKHAMEVLLQAKVSRTDRCSEGISGMDLLESLVESKRQVARRVIINNENLENIKEKSRAEESKENVEIKEEDDETKMEKSDSFKTTESPSSIAVEEIETESENGSGSLLDPTKPLIDIQSQDALLRRLLIRQNLQEFVLSQIALSQQMSRGFGGNHTSPTAAASSSHSANEAPSVPRSYDNRPSVYNRRISSEQAHLPDGRLCTRVPARRWSKRDSDWANFQYTCDYCPMFGDVRKYRRKAELVRHQALHFPEQARKFKCALCNYSATRNEYLKSHMSNRHGIVHPKDCKRTKHPSTPSLPSLDNGLSFPSML</sequence>
<keyword evidence="5" id="KW-1185">Reference proteome</keyword>
<accession>E4XW72</accession>
<protein>
    <recommendedName>
        <fullName evidence="3">C2H2-type domain-containing protein</fullName>
    </recommendedName>
</protein>
<feature type="domain" description="C2H2-type" evidence="3">
    <location>
        <begin position="351"/>
        <end position="379"/>
    </location>
</feature>
<dbReference type="GO" id="GO:0008270">
    <property type="term" value="F:zinc ion binding"/>
    <property type="evidence" value="ECO:0007669"/>
    <property type="project" value="UniProtKB-KW"/>
</dbReference>
<name>E4XW72_OIKDI</name>
<feature type="compositionally biased region" description="Basic and acidic residues" evidence="2">
    <location>
        <begin position="148"/>
        <end position="161"/>
    </location>
</feature>
<feature type="compositionally biased region" description="Basic residues" evidence="2">
    <location>
        <begin position="376"/>
        <end position="387"/>
    </location>
</feature>
<organism evidence="4">
    <name type="scientific">Oikopleura dioica</name>
    <name type="common">Tunicate</name>
    <dbReference type="NCBI Taxonomy" id="34765"/>
    <lineage>
        <taxon>Eukaryota</taxon>
        <taxon>Metazoa</taxon>
        <taxon>Chordata</taxon>
        <taxon>Tunicata</taxon>
        <taxon>Appendicularia</taxon>
        <taxon>Copelata</taxon>
        <taxon>Oikopleuridae</taxon>
        <taxon>Oikopleura</taxon>
    </lineage>
</organism>
<evidence type="ECO:0000313" key="5">
    <source>
        <dbReference type="Proteomes" id="UP000001307"/>
    </source>
</evidence>
<evidence type="ECO:0000313" key="4">
    <source>
        <dbReference type="EMBL" id="CBY13927.1"/>
    </source>
</evidence>
<dbReference type="InterPro" id="IPR013087">
    <property type="entry name" value="Znf_C2H2_type"/>
</dbReference>
<evidence type="ECO:0000259" key="3">
    <source>
        <dbReference type="PROSITE" id="PS50157"/>
    </source>
</evidence>
<dbReference type="EMBL" id="FN653235">
    <property type="protein sequence ID" value="CBY13927.1"/>
    <property type="molecule type" value="Genomic_DNA"/>
</dbReference>
<feature type="region of interest" description="Disordered" evidence="2">
    <location>
        <begin position="148"/>
        <end position="206"/>
    </location>
</feature>
<keyword evidence="1" id="KW-0479">Metal-binding</keyword>